<dbReference type="Proteomes" id="UP000756387">
    <property type="component" value="Unassembled WGS sequence"/>
</dbReference>
<organism evidence="4 5">
    <name type="scientific">Nocardioides malaquae</name>
    <dbReference type="NCBI Taxonomy" id="2773426"/>
    <lineage>
        <taxon>Bacteria</taxon>
        <taxon>Bacillati</taxon>
        <taxon>Actinomycetota</taxon>
        <taxon>Actinomycetes</taxon>
        <taxon>Propionibacteriales</taxon>
        <taxon>Nocardioidaceae</taxon>
        <taxon>Nocardioides</taxon>
    </lineage>
</organism>
<name>A0ABR9RQP4_9ACTN</name>
<protein>
    <submittedName>
        <fullName evidence="4">PH domain-containing protein</fullName>
    </submittedName>
</protein>
<feature type="transmembrane region" description="Helical" evidence="2">
    <location>
        <begin position="67"/>
        <end position="86"/>
    </location>
</feature>
<dbReference type="EMBL" id="JADCSA010000003">
    <property type="protein sequence ID" value="MBE7323888.1"/>
    <property type="molecule type" value="Genomic_DNA"/>
</dbReference>
<keyword evidence="2" id="KW-1133">Transmembrane helix</keyword>
<dbReference type="Pfam" id="PF03703">
    <property type="entry name" value="bPH_2"/>
    <property type="match status" value="1"/>
</dbReference>
<keyword evidence="2" id="KW-0472">Membrane</keyword>
<feature type="transmembrane region" description="Helical" evidence="2">
    <location>
        <begin position="43"/>
        <end position="61"/>
    </location>
</feature>
<gene>
    <name evidence="4" type="ORF">IEQ44_04395</name>
</gene>
<dbReference type="PANTHER" id="PTHR34473">
    <property type="entry name" value="UPF0699 TRANSMEMBRANE PROTEIN YDBS"/>
    <property type="match status" value="1"/>
</dbReference>
<reference evidence="4 5" key="1">
    <citation type="submission" date="2020-10" db="EMBL/GenBank/DDBJ databases">
        <title>Nocardioides sp. isolated from sludge.</title>
        <authorList>
            <person name="Zhang X."/>
        </authorList>
    </citation>
    <scope>NUCLEOTIDE SEQUENCE [LARGE SCALE GENOMIC DNA]</scope>
    <source>
        <strain evidence="4 5">Y6</strain>
    </source>
</reference>
<feature type="region of interest" description="Disordered" evidence="1">
    <location>
        <begin position="1"/>
        <end position="23"/>
    </location>
</feature>
<keyword evidence="2" id="KW-0812">Transmembrane</keyword>
<accession>A0ABR9RQP4</accession>
<comment type="caution">
    <text evidence="4">The sequence shown here is derived from an EMBL/GenBank/DDBJ whole genome shotgun (WGS) entry which is preliminary data.</text>
</comment>
<dbReference type="PANTHER" id="PTHR34473:SF3">
    <property type="entry name" value="TRANSMEMBRANE PROTEIN-RELATED"/>
    <property type="match status" value="1"/>
</dbReference>
<evidence type="ECO:0000313" key="5">
    <source>
        <dbReference type="Proteomes" id="UP000756387"/>
    </source>
</evidence>
<evidence type="ECO:0000256" key="2">
    <source>
        <dbReference type="SAM" id="Phobius"/>
    </source>
</evidence>
<feature type="compositionally biased region" description="Basic and acidic residues" evidence="1">
    <location>
        <begin position="1"/>
        <end position="11"/>
    </location>
</feature>
<evidence type="ECO:0000256" key="1">
    <source>
        <dbReference type="SAM" id="MobiDB-lite"/>
    </source>
</evidence>
<evidence type="ECO:0000259" key="3">
    <source>
        <dbReference type="Pfam" id="PF03703"/>
    </source>
</evidence>
<evidence type="ECO:0000313" key="4">
    <source>
        <dbReference type="EMBL" id="MBE7323888.1"/>
    </source>
</evidence>
<dbReference type="InterPro" id="IPR005182">
    <property type="entry name" value="YdbS-like_PH"/>
</dbReference>
<sequence>MTHDALPETSHDVPAAPRDPSDALRVPAHRVSPRAINYWRTKAAIGAVITLGIALPIYFLVPSRPWWATALLALVILFDVVELFVVPKLRFKIHRWEVNDIAIHTRVGWLGRESRIAPLSRVQTVDSNQGPLMRRFRLASVTVTTASAAGPITITGLDADDARELVVQLTEITAATEGDAT</sequence>
<keyword evidence="5" id="KW-1185">Reference proteome</keyword>
<proteinExistence type="predicted"/>
<feature type="domain" description="YdbS-like PH" evidence="3">
    <location>
        <begin position="94"/>
        <end position="165"/>
    </location>
</feature>